<dbReference type="AlphaFoldDB" id="A0A1J7JI56"/>
<proteinExistence type="predicted"/>
<organism evidence="1 2">
    <name type="scientific">Coniochaeta ligniaria NRRL 30616</name>
    <dbReference type="NCBI Taxonomy" id="1408157"/>
    <lineage>
        <taxon>Eukaryota</taxon>
        <taxon>Fungi</taxon>
        <taxon>Dikarya</taxon>
        <taxon>Ascomycota</taxon>
        <taxon>Pezizomycotina</taxon>
        <taxon>Sordariomycetes</taxon>
        <taxon>Sordariomycetidae</taxon>
        <taxon>Coniochaetales</taxon>
        <taxon>Coniochaetaceae</taxon>
        <taxon>Coniochaeta</taxon>
    </lineage>
</organism>
<protein>
    <recommendedName>
        <fullName evidence="3">EthD domain-containing protein</fullName>
    </recommendedName>
</protein>
<sequence length="216" mass="24319">MSPTPAILFVNSKITSDTLTPEVFREWYESVHIPDIFVTSGIKSAFRYQSTTPDKVERPFLALYPIKDIEWLSSDEFKSIPVHSDLLPNESKAIFELADFDTRYYETLDTKTESGRQGPAKVVVVVQFDSSSEDPAKLFDASTPGGKTPVRSRVLKLNFSRQNRLAEGERQISKPPAYLGIYEYDELPEKLQPSAQGAIVKSFKLLKAFGNTNVVF</sequence>
<dbReference type="InParanoid" id="A0A1J7JI56"/>
<evidence type="ECO:0000313" key="1">
    <source>
        <dbReference type="EMBL" id="OIW28972.1"/>
    </source>
</evidence>
<dbReference type="Proteomes" id="UP000182658">
    <property type="component" value="Unassembled WGS sequence"/>
</dbReference>
<name>A0A1J7JI56_9PEZI</name>
<dbReference type="OrthoDB" id="2851338at2759"/>
<reference evidence="1 2" key="1">
    <citation type="submission" date="2016-10" db="EMBL/GenBank/DDBJ databases">
        <title>Draft genome sequence of Coniochaeta ligniaria NRRL30616, a lignocellulolytic fungus for bioabatement of inhibitors in plant biomass hydrolysates.</title>
        <authorList>
            <consortium name="DOE Joint Genome Institute"/>
            <person name="Jimenez D.J."/>
            <person name="Hector R.E."/>
            <person name="Riley R."/>
            <person name="Sun H."/>
            <person name="Grigoriev I.V."/>
            <person name="Van Elsas J.D."/>
            <person name="Nichols N.N."/>
        </authorList>
    </citation>
    <scope>NUCLEOTIDE SEQUENCE [LARGE SCALE GENOMIC DNA]</scope>
    <source>
        <strain evidence="1 2">NRRL 30616</strain>
    </source>
</reference>
<evidence type="ECO:0008006" key="3">
    <source>
        <dbReference type="Google" id="ProtNLM"/>
    </source>
</evidence>
<gene>
    <name evidence="1" type="ORF">CONLIGDRAFT_402795</name>
</gene>
<dbReference type="EMBL" id="KV875098">
    <property type="protein sequence ID" value="OIW28972.1"/>
    <property type="molecule type" value="Genomic_DNA"/>
</dbReference>
<evidence type="ECO:0000313" key="2">
    <source>
        <dbReference type="Proteomes" id="UP000182658"/>
    </source>
</evidence>
<accession>A0A1J7JI56</accession>
<keyword evidence="2" id="KW-1185">Reference proteome</keyword>